<dbReference type="STRING" id="498761.HM1_2706"/>
<evidence type="ECO:0000256" key="3">
    <source>
        <dbReference type="ARBA" id="ARBA00022777"/>
    </source>
</evidence>
<feature type="domain" description="SpoOB alpha-helical" evidence="4">
    <location>
        <begin position="37"/>
        <end position="83"/>
    </location>
</feature>
<reference evidence="5 6" key="1">
    <citation type="journal article" date="2008" name="J. Bacteriol.">
        <title>The genome of Heliobacterium modesticaldum, a phototrophic representative of the Firmicutes containing the simplest photosynthetic apparatus.</title>
        <authorList>
            <person name="Sattley W.M."/>
            <person name="Madigan M.T."/>
            <person name="Swingley W.D."/>
            <person name="Cheung P.C."/>
            <person name="Clocksin K.M."/>
            <person name="Conrad A.L."/>
            <person name="Dejesa L.C."/>
            <person name="Honchak B.M."/>
            <person name="Jung D.O."/>
            <person name="Karbach L.E."/>
            <person name="Kurdoglu A."/>
            <person name="Lahiri S."/>
            <person name="Mastrian S.D."/>
            <person name="Page L.E."/>
            <person name="Taylor H.L."/>
            <person name="Wang Z.T."/>
            <person name="Raymond J."/>
            <person name="Chen M."/>
            <person name="Blankenship R.E."/>
            <person name="Touchman J.W."/>
        </authorList>
    </citation>
    <scope>NUCLEOTIDE SEQUENCE [LARGE SCALE GENOMIC DNA]</scope>
    <source>
        <strain evidence="6">ATCC 51547 / Ice1</strain>
    </source>
</reference>
<dbReference type="HOGENOM" id="CLU_1445828_0_0_9"/>
<keyword evidence="2" id="KW-0808">Transferase</keyword>
<dbReference type="Pfam" id="PF14689">
    <property type="entry name" value="SPOB_a"/>
    <property type="match status" value="1"/>
</dbReference>
<dbReference type="Gene3D" id="1.10.287.130">
    <property type="match status" value="1"/>
</dbReference>
<gene>
    <name evidence="5" type="ORF">HM1_2706</name>
</gene>
<organism evidence="5 6">
    <name type="scientific">Heliobacterium modesticaldum (strain ATCC 51547 / Ice1)</name>
    <dbReference type="NCBI Taxonomy" id="498761"/>
    <lineage>
        <taxon>Bacteria</taxon>
        <taxon>Bacillati</taxon>
        <taxon>Bacillota</taxon>
        <taxon>Clostridia</taxon>
        <taxon>Eubacteriales</taxon>
        <taxon>Heliobacteriaceae</taxon>
        <taxon>Heliomicrobium</taxon>
    </lineage>
</organism>
<dbReference type="eggNOG" id="COG3290">
    <property type="taxonomic scope" value="Bacteria"/>
</dbReference>
<accession>B0TBW2</accession>
<protein>
    <recommendedName>
        <fullName evidence="4">SpoOB alpha-helical domain-containing protein</fullName>
    </recommendedName>
</protein>
<evidence type="ECO:0000313" key="5">
    <source>
        <dbReference type="EMBL" id="ABZ85235.1"/>
    </source>
</evidence>
<dbReference type="InterPro" id="IPR016120">
    <property type="entry name" value="Sig_transdc_His_kin_SpoOB"/>
</dbReference>
<sequence>MVESGFLEASDRSTSIESCSAEIHLAGFSPDAPAWVKLWRELRHDFINHLQTILGYIQVGRGERSLEYLRHVAQQLQEAGSIMTLGILPVIAHLLLKGQELREQAIHLRVQVDRGWEPRPWQVEHKARRLASVASAAIESLLPTRDQSEEEPVLCLRFCGPEPILKAYWLDRDETMATITLSAILRE</sequence>
<dbReference type="Proteomes" id="UP000008550">
    <property type="component" value="Chromosome"/>
</dbReference>
<keyword evidence="3" id="KW-0418">Kinase</keyword>
<name>B0TBW2_HELMI</name>
<keyword evidence="6" id="KW-1185">Reference proteome</keyword>
<dbReference type="RefSeq" id="WP_012283720.1">
    <property type="nucleotide sequence ID" value="NC_010337.2"/>
</dbReference>
<dbReference type="KEGG" id="hmo:HM1_2706"/>
<dbReference type="InterPro" id="IPR039506">
    <property type="entry name" value="SPOB_a"/>
</dbReference>
<dbReference type="GO" id="GO:0000155">
    <property type="term" value="F:phosphorelay sensor kinase activity"/>
    <property type="evidence" value="ECO:0007669"/>
    <property type="project" value="InterPro"/>
</dbReference>
<evidence type="ECO:0000313" key="6">
    <source>
        <dbReference type="Proteomes" id="UP000008550"/>
    </source>
</evidence>
<dbReference type="SUPFAM" id="SSF55890">
    <property type="entry name" value="Sporulation response regulatory protein Spo0B"/>
    <property type="match status" value="1"/>
</dbReference>
<dbReference type="EMBL" id="CP000930">
    <property type="protein sequence ID" value="ABZ85235.1"/>
    <property type="molecule type" value="Genomic_DNA"/>
</dbReference>
<proteinExistence type="predicted"/>
<evidence type="ECO:0000256" key="1">
    <source>
        <dbReference type="ARBA" id="ARBA00022553"/>
    </source>
</evidence>
<evidence type="ECO:0000256" key="2">
    <source>
        <dbReference type="ARBA" id="ARBA00022679"/>
    </source>
</evidence>
<evidence type="ECO:0000259" key="4">
    <source>
        <dbReference type="Pfam" id="PF14689"/>
    </source>
</evidence>
<dbReference type="AlphaFoldDB" id="B0TBW2"/>
<keyword evidence="1" id="KW-0597">Phosphoprotein</keyword>